<dbReference type="STRING" id="996342.SAMN05443551_1093"/>
<keyword evidence="1" id="KW-1133">Transmembrane helix</keyword>
<gene>
    <name evidence="2" type="ORF">SAMN05443551_1093</name>
</gene>
<reference evidence="2 3" key="1">
    <citation type="submission" date="2016-11" db="EMBL/GenBank/DDBJ databases">
        <authorList>
            <person name="Jaros S."/>
            <person name="Januszkiewicz K."/>
            <person name="Wedrychowicz H."/>
        </authorList>
    </citation>
    <scope>NUCLEOTIDE SEQUENCE [LARGE SCALE GENOMIC DNA]</scope>
    <source>
        <strain evidence="2 3">DSM 29431</strain>
    </source>
</reference>
<name>A0A1M5NYL8_9RHOB</name>
<evidence type="ECO:0000313" key="3">
    <source>
        <dbReference type="Proteomes" id="UP000184221"/>
    </source>
</evidence>
<dbReference type="Proteomes" id="UP000184221">
    <property type="component" value="Unassembled WGS sequence"/>
</dbReference>
<protein>
    <recommendedName>
        <fullName evidence="4">2TM domain-containing protein</fullName>
    </recommendedName>
</protein>
<keyword evidence="1" id="KW-0472">Membrane</keyword>
<evidence type="ECO:0000256" key="1">
    <source>
        <dbReference type="SAM" id="Phobius"/>
    </source>
</evidence>
<evidence type="ECO:0000313" key="2">
    <source>
        <dbReference type="EMBL" id="SHG94557.1"/>
    </source>
</evidence>
<sequence length="95" mass="10972">MHSGLTEPQTALFCRSTESHFYAETAMQQKHAKRVEDYTTANLILIFVNLLWIFGVIWANFGLFAVILTGWLLNHGITRVEQYRASREIQWPSDA</sequence>
<feature type="transmembrane region" description="Helical" evidence="1">
    <location>
        <begin position="43"/>
        <end position="73"/>
    </location>
</feature>
<dbReference type="AlphaFoldDB" id="A0A1M5NYL8"/>
<dbReference type="EMBL" id="FQXC01000001">
    <property type="protein sequence ID" value="SHG94557.1"/>
    <property type="molecule type" value="Genomic_DNA"/>
</dbReference>
<keyword evidence="1" id="KW-0812">Transmembrane</keyword>
<keyword evidence="3" id="KW-1185">Reference proteome</keyword>
<organism evidence="2 3">
    <name type="scientific">Marivita hallyeonensis</name>
    <dbReference type="NCBI Taxonomy" id="996342"/>
    <lineage>
        <taxon>Bacteria</taxon>
        <taxon>Pseudomonadati</taxon>
        <taxon>Pseudomonadota</taxon>
        <taxon>Alphaproteobacteria</taxon>
        <taxon>Rhodobacterales</taxon>
        <taxon>Roseobacteraceae</taxon>
        <taxon>Marivita</taxon>
    </lineage>
</organism>
<evidence type="ECO:0008006" key="4">
    <source>
        <dbReference type="Google" id="ProtNLM"/>
    </source>
</evidence>
<proteinExistence type="predicted"/>
<accession>A0A1M5NYL8</accession>